<dbReference type="AlphaFoldDB" id="A0A5A7SU51"/>
<evidence type="ECO:0000313" key="3">
    <source>
        <dbReference type="EMBL" id="TYK30564.1"/>
    </source>
</evidence>
<dbReference type="EMBL" id="SSTD01000484">
    <property type="protein sequence ID" value="TYK30564.1"/>
    <property type="molecule type" value="Genomic_DNA"/>
</dbReference>
<dbReference type="STRING" id="1194695.A0A5A7SU51"/>
<sequence>MQHMKLVLEVLRKNELYPTNSIAKDQGIKWTSEAQEAFDKLQQAMMTLPFLALPNFNMPFEIETYALGFGIWVVLIQAKRPIAYYSHTLAMRDRAKPVYERELLAVVPAVQRWRQYLLGRKFIVKTDLRSLKFLLEQLVIQPQYHKWIVKLLGYSFEVIYKLGLENKAADALSRMPLTVHLYNLTSPTHSFENNEWKAVPEEVYGYLKEQSGGWDVLIGWKGLSRHVATWECYEEIHQRFSELQLENKLNLEME</sequence>
<dbReference type="InterPro" id="IPR043502">
    <property type="entry name" value="DNA/RNA_pol_sf"/>
</dbReference>
<evidence type="ECO:0000313" key="5">
    <source>
        <dbReference type="Proteomes" id="UP000321947"/>
    </source>
</evidence>
<protein>
    <submittedName>
        <fullName evidence="2">Transposon Tf2-1 polyprotein isoform X1</fullName>
    </submittedName>
</protein>
<evidence type="ECO:0000313" key="4">
    <source>
        <dbReference type="Proteomes" id="UP000321393"/>
    </source>
</evidence>
<dbReference type="Proteomes" id="UP000321947">
    <property type="component" value="Unassembled WGS sequence"/>
</dbReference>
<dbReference type="SUPFAM" id="SSF56672">
    <property type="entry name" value="DNA/RNA polymerases"/>
    <property type="match status" value="1"/>
</dbReference>
<dbReference type="Gene3D" id="3.30.70.270">
    <property type="match status" value="1"/>
</dbReference>
<name>A0A5A7SU51_CUCMM</name>
<organism evidence="2 4">
    <name type="scientific">Cucumis melo var. makuwa</name>
    <name type="common">Oriental melon</name>
    <dbReference type="NCBI Taxonomy" id="1194695"/>
    <lineage>
        <taxon>Eukaryota</taxon>
        <taxon>Viridiplantae</taxon>
        <taxon>Streptophyta</taxon>
        <taxon>Embryophyta</taxon>
        <taxon>Tracheophyta</taxon>
        <taxon>Spermatophyta</taxon>
        <taxon>Magnoliopsida</taxon>
        <taxon>eudicotyledons</taxon>
        <taxon>Gunneridae</taxon>
        <taxon>Pentapetalae</taxon>
        <taxon>rosids</taxon>
        <taxon>fabids</taxon>
        <taxon>Cucurbitales</taxon>
        <taxon>Cucurbitaceae</taxon>
        <taxon>Benincaseae</taxon>
        <taxon>Cucumis</taxon>
    </lineage>
</organism>
<dbReference type="CDD" id="cd09274">
    <property type="entry name" value="RNase_HI_RT_Ty3"/>
    <property type="match status" value="1"/>
</dbReference>
<reference evidence="4 5" key="1">
    <citation type="submission" date="2019-08" db="EMBL/GenBank/DDBJ databases">
        <title>Draft genome sequences of two oriental melons (Cucumis melo L. var makuwa).</title>
        <authorList>
            <person name="Kwon S.-Y."/>
        </authorList>
    </citation>
    <scope>NUCLEOTIDE SEQUENCE [LARGE SCALE GENOMIC DNA]</scope>
    <source>
        <strain evidence="5">cv. Chang Bougi</strain>
        <strain evidence="4">cv. SW 3</strain>
        <tissue evidence="2">Leaf</tissue>
    </source>
</reference>
<dbReference type="InterPro" id="IPR043128">
    <property type="entry name" value="Rev_trsase/Diguanyl_cyclase"/>
</dbReference>
<evidence type="ECO:0000313" key="2">
    <source>
        <dbReference type="EMBL" id="KAA0032847.1"/>
    </source>
</evidence>
<dbReference type="PANTHER" id="PTHR34072:SF55">
    <property type="entry name" value="DNA_RNA POLYMERASES SUPERFAMILY PROTEIN"/>
    <property type="match status" value="1"/>
</dbReference>
<comment type="caution">
    <text evidence="2">The sequence shown here is derived from an EMBL/GenBank/DDBJ whole genome shotgun (WGS) entry which is preliminary data.</text>
</comment>
<dbReference type="Gene3D" id="3.10.20.370">
    <property type="match status" value="1"/>
</dbReference>
<dbReference type="InterPro" id="IPR041577">
    <property type="entry name" value="RT_RNaseH_2"/>
</dbReference>
<gene>
    <name evidence="3" type="ORF">E5676_scaffold799G00080</name>
    <name evidence="2" type="ORF">E6C27_scaffold81G00080</name>
</gene>
<proteinExistence type="predicted"/>
<dbReference type="EMBL" id="SSTE01021131">
    <property type="protein sequence ID" value="KAA0032847.1"/>
    <property type="molecule type" value="Genomic_DNA"/>
</dbReference>
<feature type="domain" description="Reverse transcriptase/retrotransposon-derived protein RNase H-like" evidence="1">
    <location>
        <begin position="30"/>
        <end position="124"/>
    </location>
</feature>
<dbReference type="Pfam" id="PF17919">
    <property type="entry name" value="RT_RNaseH_2"/>
    <property type="match status" value="1"/>
</dbReference>
<dbReference type="PANTHER" id="PTHR34072">
    <property type="entry name" value="ENZYMATIC POLYPROTEIN-RELATED"/>
    <property type="match status" value="1"/>
</dbReference>
<dbReference type="Proteomes" id="UP000321393">
    <property type="component" value="Unassembled WGS sequence"/>
</dbReference>
<dbReference type="OrthoDB" id="115435at2759"/>
<evidence type="ECO:0000259" key="1">
    <source>
        <dbReference type="Pfam" id="PF17919"/>
    </source>
</evidence>
<accession>A0A5A7SU51</accession>